<proteinExistence type="inferred from homology"/>
<keyword evidence="4" id="KW-1003">Cell membrane</keyword>
<dbReference type="SUPFAM" id="SSF161098">
    <property type="entry name" value="MetI-like"/>
    <property type="match status" value="1"/>
</dbReference>
<accession>A0A2U3AL05</accession>
<dbReference type="PANTHER" id="PTHR30614">
    <property type="entry name" value="MEMBRANE COMPONENT OF AMINO ACID ABC TRANSPORTER"/>
    <property type="match status" value="1"/>
</dbReference>
<dbReference type="PANTHER" id="PTHR30614:SF20">
    <property type="entry name" value="GLUTAMINE TRANSPORT SYSTEM PERMEASE PROTEIN GLNP"/>
    <property type="match status" value="1"/>
</dbReference>
<keyword evidence="6" id="KW-0029">Amino-acid transport</keyword>
<evidence type="ECO:0000256" key="6">
    <source>
        <dbReference type="ARBA" id="ARBA00022970"/>
    </source>
</evidence>
<evidence type="ECO:0000313" key="12">
    <source>
        <dbReference type="Proteomes" id="UP000245938"/>
    </source>
</evidence>
<comment type="similarity">
    <text evidence="2">Belongs to the binding-protein-dependent transport system permease family. HisMQ subfamily.</text>
</comment>
<evidence type="ECO:0000256" key="7">
    <source>
        <dbReference type="ARBA" id="ARBA00022989"/>
    </source>
</evidence>
<dbReference type="GO" id="GO:0006865">
    <property type="term" value="P:amino acid transport"/>
    <property type="evidence" value="ECO:0007669"/>
    <property type="project" value="UniProtKB-KW"/>
</dbReference>
<evidence type="ECO:0000256" key="4">
    <source>
        <dbReference type="ARBA" id="ARBA00022475"/>
    </source>
</evidence>
<comment type="subcellular location">
    <subcellularLocation>
        <location evidence="1 9">Cell membrane</location>
        <topology evidence="1 9">Multi-pass membrane protein</topology>
    </subcellularLocation>
</comment>
<comment type="caution">
    <text evidence="11">The sequence shown here is derived from an EMBL/GenBank/DDBJ whole genome shotgun (WGS) entry which is preliminary data.</text>
</comment>
<dbReference type="GO" id="GO:0043190">
    <property type="term" value="C:ATP-binding cassette (ABC) transporter complex"/>
    <property type="evidence" value="ECO:0007669"/>
    <property type="project" value="InterPro"/>
</dbReference>
<keyword evidence="12" id="KW-1185">Reference proteome</keyword>
<sequence>MNFDFNFNWRVIWDNYDILLEGALLTLEISAISLLLSLPIGLIFGFGRISKNKVILFLSSAYIEIMRGVPLLVLLMWIYLGLGRMFDVGSFWGSIISLALFEGAFLAEIFRAGVQGVPKGQLEAARSAGMSQFQAMRYIILPQAIRRILPPVASQFIILIKDTSLVSTIAGVDLTLKAKNLVSSTFLPMEIWTAVATLYFIITFSLSLLIRFMEKRMLKNE</sequence>
<dbReference type="Proteomes" id="UP000245938">
    <property type="component" value="Unassembled WGS sequence"/>
</dbReference>
<evidence type="ECO:0000256" key="1">
    <source>
        <dbReference type="ARBA" id="ARBA00004651"/>
    </source>
</evidence>
<evidence type="ECO:0000259" key="10">
    <source>
        <dbReference type="PROSITE" id="PS50928"/>
    </source>
</evidence>
<keyword evidence="8 9" id="KW-0472">Membrane</keyword>
<gene>
    <name evidence="11" type="ORF">DEX24_09705</name>
</gene>
<feature type="domain" description="ABC transmembrane type-1" evidence="10">
    <location>
        <begin position="23"/>
        <end position="210"/>
    </location>
</feature>
<dbReference type="GO" id="GO:0022857">
    <property type="term" value="F:transmembrane transporter activity"/>
    <property type="evidence" value="ECO:0007669"/>
    <property type="project" value="InterPro"/>
</dbReference>
<reference evidence="11 12" key="1">
    <citation type="submission" date="2018-05" db="EMBL/GenBank/DDBJ databases">
        <title>Kurthia sibirica genome sequence.</title>
        <authorList>
            <person name="Maclea K.S."/>
            <person name="Goen A.E."/>
        </authorList>
    </citation>
    <scope>NUCLEOTIDE SEQUENCE [LARGE SCALE GENOMIC DNA]</scope>
    <source>
        <strain evidence="11 12">ATCC 49154</strain>
    </source>
</reference>
<evidence type="ECO:0000313" key="11">
    <source>
        <dbReference type="EMBL" id="PWI25200.1"/>
    </source>
</evidence>
<evidence type="ECO:0000256" key="2">
    <source>
        <dbReference type="ARBA" id="ARBA00010072"/>
    </source>
</evidence>
<evidence type="ECO:0000256" key="5">
    <source>
        <dbReference type="ARBA" id="ARBA00022692"/>
    </source>
</evidence>
<dbReference type="InterPro" id="IPR010065">
    <property type="entry name" value="AA_ABC_transptr_permease_3TM"/>
</dbReference>
<protein>
    <submittedName>
        <fullName evidence="11">Nickel transporter</fullName>
    </submittedName>
</protein>
<feature type="transmembrane region" description="Helical" evidence="9">
    <location>
        <begin position="91"/>
        <end position="110"/>
    </location>
</feature>
<keyword evidence="5 9" id="KW-0812">Transmembrane</keyword>
<dbReference type="Pfam" id="PF00528">
    <property type="entry name" value="BPD_transp_1"/>
    <property type="match status" value="1"/>
</dbReference>
<evidence type="ECO:0000256" key="8">
    <source>
        <dbReference type="ARBA" id="ARBA00023136"/>
    </source>
</evidence>
<evidence type="ECO:0000256" key="3">
    <source>
        <dbReference type="ARBA" id="ARBA00022448"/>
    </source>
</evidence>
<dbReference type="CDD" id="cd06261">
    <property type="entry name" value="TM_PBP2"/>
    <property type="match status" value="1"/>
</dbReference>
<keyword evidence="7 9" id="KW-1133">Transmembrane helix</keyword>
<dbReference type="Gene3D" id="1.10.3720.10">
    <property type="entry name" value="MetI-like"/>
    <property type="match status" value="1"/>
</dbReference>
<dbReference type="PROSITE" id="PS50928">
    <property type="entry name" value="ABC_TM1"/>
    <property type="match status" value="1"/>
</dbReference>
<dbReference type="InterPro" id="IPR000515">
    <property type="entry name" value="MetI-like"/>
</dbReference>
<dbReference type="NCBIfam" id="TIGR01726">
    <property type="entry name" value="HEQRo_perm_3TM"/>
    <property type="match status" value="1"/>
</dbReference>
<organism evidence="11 12">
    <name type="scientific">Kurthia sibirica</name>
    <dbReference type="NCBI Taxonomy" id="202750"/>
    <lineage>
        <taxon>Bacteria</taxon>
        <taxon>Bacillati</taxon>
        <taxon>Bacillota</taxon>
        <taxon>Bacilli</taxon>
        <taxon>Bacillales</taxon>
        <taxon>Caryophanaceae</taxon>
        <taxon>Kurthia</taxon>
    </lineage>
</organism>
<feature type="transmembrane region" description="Helical" evidence="9">
    <location>
        <begin position="23"/>
        <end position="47"/>
    </location>
</feature>
<dbReference type="InterPro" id="IPR043429">
    <property type="entry name" value="ArtM/GltK/GlnP/TcyL/YhdX-like"/>
</dbReference>
<feature type="transmembrane region" description="Helical" evidence="9">
    <location>
        <begin position="191"/>
        <end position="210"/>
    </location>
</feature>
<dbReference type="FunFam" id="1.10.3720.10:FF:000033">
    <property type="entry name" value="Polar amino acid ABC transporter permease"/>
    <property type="match status" value="1"/>
</dbReference>
<dbReference type="RefSeq" id="WP_109306233.1">
    <property type="nucleotide sequence ID" value="NZ_BJUF01000006.1"/>
</dbReference>
<dbReference type="InterPro" id="IPR035906">
    <property type="entry name" value="MetI-like_sf"/>
</dbReference>
<evidence type="ECO:0000256" key="9">
    <source>
        <dbReference type="RuleBase" id="RU363032"/>
    </source>
</evidence>
<keyword evidence="3 9" id="KW-0813">Transport</keyword>
<dbReference type="EMBL" id="QFVR01000011">
    <property type="protein sequence ID" value="PWI25200.1"/>
    <property type="molecule type" value="Genomic_DNA"/>
</dbReference>
<name>A0A2U3AL05_9BACL</name>
<feature type="transmembrane region" description="Helical" evidence="9">
    <location>
        <begin position="54"/>
        <end position="79"/>
    </location>
</feature>
<dbReference type="OrthoDB" id="9805999at2"/>
<dbReference type="AlphaFoldDB" id="A0A2U3AL05"/>